<dbReference type="GO" id="GO:0016787">
    <property type="term" value="F:hydrolase activity"/>
    <property type="evidence" value="ECO:0007669"/>
    <property type="project" value="InterPro"/>
</dbReference>
<dbReference type="InterPro" id="IPR014001">
    <property type="entry name" value="Helicase_ATP-bd"/>
</dbReference>
<dbReference type="Pfam" id="PF00271">
    <property type="entry name" value="Helicase_C"/>
    <property type="match status" value="1"/>
</dbReference>
<dbReference type="EMBL" id="LT607752">
    <property type="protein sequence ID" value="SCG39726.1"/>
    <property type="molecule type" value="Genomic_DNA"/>
</dbReference>
<dbReference type="PROSITE" id="PS51192">
    <property type="entry name" value="HELICASE_ATP_BIND_1"/>
    <property type="match status" value="1"/>
</dbReference>
<dbReference type="GO" id="GO:0004386">
    <property type="term" value="F:helicase activity"/>
    <property type="evidence" value="ECO:0007669"/>
    <property type="project" value="UniProtKB-KW"/>
</dbReference>
<feature type="domain" description="Helicase C-terminal" evidence="2">
    <location>
        <begin position="542"/>
        <end position="709"/>
    </location>
</feature>
<dbReference type="InterPro" id="IPR001650">
    <property type="entry name" value="Helicase_C-like"/>
</dbReference>
<accession>A0A1C5H109</accession>
<keyword evidence="3" id="KW-0067">ATP-binding</keyword>
<feature type="domain" description="Helicase ATP-binding" evidence="1">
    <location>
        <begin position="291"/>
        <end position="475"/>
    </location>
</feature>
<dbReference type="PANTHER" id="PTHR47396:SF1">
    <property type="entry name" value="ATP-DEPENDENT HELICASE IRC3-RELATED"/>
    <property type="match status" value="1"/>
</dbReference>
<dbReference type="InterPro" id="IPR006935">
    <property type="entry name" value="Helicase/UvrB_N"/>
</dbReference>
<gene>
    <name evidence="3" type="ORF">GA0070623_0581</name>
</gene>
<dbReference type="InterPro" id="IPR005114">
    <property type="entry name" value="Helicase_assoc"/>
</dbReference>
<keyword evidence="3" id="KW-0378">Hydrolase</keyword>
<keyword evidence="3" id="KW-0347">Helicase</keyword>
<dbReference type="Proteomes" id="UP000198226">
    <property type="component" value="Chromosome I"/>
</dbReference>
<dbReference type="InterPro" id="IPR050742">
    <property type="entry name" value="Helicase_Restrict-Modif_Enz"/>
</dbReference>
<evidence type="ECO:0000313" key="3">
    <source>
        <dbReference type="EMBL" id="SCG39726.1"/>
    </source>
</evidence>
<dbReference type="SMART" id="SM00490">
    <property type="entry name" value="HELICc"/>
    <property type="match status" value="1"/>
</dbReference>
<dbReference type="SMART" id="SM00487">
    <property type="entry name" value="DEXDc"/>
    <property type="match status" value="1"/>
</dbReference>
<dbReference type="GO" id="GO:0005524">
    <property type="term" value="F:ATP binding"/>
    <property type="evidence" value="ECO:0007669"/>
    <property type="project" value="InterPro"/>
</dbReference>
<keyword evidence="4" id="KW-1185">Reference proteome</keyword>
<dbReference type="Pfam" id="PF04851">
    <property type="entry name" value="ResIII"/>
    <property type="match status" value="1"/>
</dbReference>
<dbReference type="InterPro" id="IPR027417">
    <property type="entry name" value="P-loop_NTPase"/>
</dbReference>
<dbReference type="GO" id="GO:0003677">
    <property type="term" value="F:DNA binding"/>
    <property type="evidence" value="ECO:0007669"/>
    <property type="project" value="InterPro"/>
</dbReference>
<evidence type="ECO:0000313" key="4">
    <source>
        <dbReference type="Proteomes" id="UP000198226"/>
    </source>
</evidence>
<sequence length="910" mass="99525">MARTYTPELIAAAVRQVEAVRATGQRGPISTVARELRLDRRLLQSWVTKAHAHAAAAPAVPATDVPVLLPDGLLHCGFCRQPMSAVFTCAGLVYDCPPPCRRPALNATAVAHTVGAVVLRHAAHLVPALADPKGASAAAGHAHRLITRIVAGSDPGDLRITWPTSRPPRRVPPGHLHLARRLTGSDPQRTRTILRNILAGIDPAGTATEVFHADAAHLLAPLLHGQAAVRWADYAHRSFTHLHGPTDPLTLAAAHTLATAHRRVGHHQRAYHLLRELAEHLAASAGPDAHPTLAARDGRGQVIAACGTGKTLIAAHAAVRCCPAGLVVIVCPSLALVGQTLRVWRPVGVHAAAVCSDTSVADVAGHTDPMTCPVLAGTDEVTAWLHRAPPGRMRLLAVTNTSATRVGAALHAAGMTADLLIVDEAHRTAGLAGKTFARVHHDTRLPARVRLNMTATPRIITAHRRKEQPHEVLSMDDPTVFGPVWHRYPFGQAITDGWLDDFRIVVVGVRTHDALRVLQNTDDDQITAIGDAPLRTAVVQTALLRAATEFGLRRVLVFTPRVADSREFARTLAHTATRLPATQQPQGRLTTGHVDGQQNLRQRQIHLDHLAEPPDDGWTVISSARALTEGVDVPAVDAVVLTRPMRSTVQVVQTVGRALRRNPHGSGIATILVPLLLPDDPARLPHADDEWMAALQVLWAMRAHDDTLAADLDTRHRHARTTTGARQPRLPERVLLRMPDGYLTDTLLRDITIRVLDHATTGRAPTPPTESWTAGITAARTFRHREGHMDVPRYHREDDIDLGGFIHNCRSRYRRGELTPDQVLTLEQCGITWRVFDARWQRYLAAFTAFQRREGHLRIPRHHHEGDINLGNLVHNLRKQRKRNLVPRDRIDALNALGFTWTHPTSRNNP</sequence>
<organism evidence="3 4">
    <name type="scientific">Micromonospora rifamycinica</name>
    <dbReference type="NCBI Taxonomy" id="291594"/>
    <lineage>
        <taxon>Bacteria</taxon>
        <taxon>Bacillati</taxon>
        <taxon>Actinomycetota</taxon>
        <taxon>Actinomycetes</taxon>
        <taxon>Micromonosporales</taxon>
        <taxon>Micromonosporaceae</taxon>
        <taxon>Micromonospora</taxon>
    </lineage>
</organism>
<dbReference type="GO" id="GO:0005829">
    <property type="term" value="C:cytosol"/>
    <property type="evidence" value="ECO:0007669"/>
    <property type="project" value="TreeGrafter"/>
</dbReference>
<dbReference type="OrthoDB" id="9776021at2"/>
<evidence type="ECO:0000259" key="1">
    <source>
        <dbReference type="PROSITE" id="PS51192"/>
    </source>
</evidence>
<dbReference type="Gene3D" id="6.10.140.530">
    <property type="match status" value="2"/>
</dbReference>
<dbReference type="AlphaFoldDB" id="A0A1C5H109"/>
<dbReference type="RefSeq" id="WP_089003883.1">
    <property type="nucleotide sequence ID" value="NZ_LT607752.1"/>
</dbReference>
<protein>
    <submittedName>
        <fullName evidence="3">Helicase conserved C-terminal domain-containing protein</fullName>
    </submittedName>
</protein>
<dbReference type="SUPFAM" id="SSF52540">
    <property type="entry name" value="P-loop containing nucleoside triphosphate hydrolases"/>
    <property type="match status" value="1"/>
</dbReference>
<dbReference type="Gene3D" id="3.40.50.300">
    <property type="entry name" value="P-loop containing nucleotide triphosphate hydrolases"/>
    <property type="match status" value="2"/>
</dbReference>
<reference evidence="4" key="1">
    <citation type="submission" date="2016-06" db="EMBL/GenBank/DDBJ databases">
        <authorList>
            <person name="Varghese N."/>
            <person name="Submissions Spin"/>
        </authorList>
    </citation>
    <scope>NUCLEOTIDE SEQUENCE [LARGE SCALE GENOMIC DNA]</scope>
    <source>
        <strain evidence="4">DSM 44983</strain>
    </source>
</reference>
<name>A0A1C5H109_9ACTN</name>
<dbReference type="PANTHER" id="PTHR47396">
    <property type="entry name" value="TYPE I RESTRICTION ENZYME ECOKI R PROTEIN"/>
    <property type="match status" value="1"/>
</dbReference>
<keyword evidence="3" id="KW-0547">Nucleotide-binding</keyword>
<dbReference type="PROSITE" id="PS51194">
    <property type="entry name" value="HELICASE_CTER"/>
    <property type="match status" value="1"/>
</dbReference>
<dbReference type="Pfam" id="PF03457">
    <property type="entry name" value="HA"/>
    <property type="match status" value="2"/>
</dbReference>
<evidence type="ECO:0000259" key="2">
    <source>
        <dbReference type="PROSITE" id="PS51194"/>
    </source>
</evidence>
<proteinExistence type="predicted"/>